<organism evidence="1 2">
    <name type="scientific">Nocardia rhizosphaerae</name>
    <dbReference type="NCBI Taxonomy" id="1691571"/>
    <lineage>
        <taxon>Bacteria</taxon>
        <taxon>Bacillati</taxon>
        <taxon>Actinomycetota</taxon>
        <taxon>Actinomycetes</taxon>
        <taxon>Mycobacteriales</taxon>
        <taxon>Nocardiaceae</taxon>
        <taxon>Nocardia</taxon>
    </lineage>
</organism>
<gene>
    <name evidence="1" type="ORF">ACFOW8_29000</name>
</gene>
<sequence>MRAELARAQAEASDWRIRHDELAQAFSAVTGSARYVTLPADQFDKLMSEVDAADPAPKLAEAAVKPRAFSQNPPSSIGVPIRALCGCEGPDFLLHDSGLIECATCLVDLRDPETIPERSGNSGIPCGTETSNFLNIEESA</sequence>
<accession>A0ABV8LEP5</accession>
<dbReference type="Proteomes" id="UP001595767">
    <property type="component" value="Unassembled WGS sequence"/>
</dbReference>
<reference evidence="2" key="1">
    <citation type="journal article" date="2019" name="Int. J. Syst. Evol. Microbiol.">
        <title>The Global Catalogue of Microorganisms (GCM) 10K type strain sequencing project: providing services to taxonomists for standard genome sequencing and annotation.</title>
        <authorList>
            <consortium name="The Broad Institute Genomics Platform"/>
            <consortium name="The Broad Institute Genome Sequencing Center for Infectious Disease"/>
            <person name="Wu L."/>
            <person name="Ma J."/>
        </authorList>
    </citation>
    <scope>NUCLEOTIDE SEQUENCE [LARGE SCALE GENOMIC DNA]</scope>
    <source>
        <strain evidence="2">CGMCC 4.7204</strain>
    </source>
</reference>
<dbReference type="RefSeq" id="WP_378554865.1">
    <property type="nucleotide sequence ID" value="NZ_JBHSBA010000018.1"/>
</dbReference>
<protein>
    <submittedName>
        <fullName evidence="1">Uncharacterized protein</fullName>
    </submittedName>
</protein>
<name>A0ABV8LEP5_9NOCA</name>
<evidence type="ECO:0000313" key="2">
    <source>
        <dbReference type="Proteomes" id="UP001595767"/>
    </source>
</evidence>
<evidence type="ECO:0000313" key="1">
    <source>
        <dbReference type="EMBL" id="MFC4128976.1"/>
    </source>
</evidence>
<dbReference type="EMBL" id="JBHSBA010000018">
    <property type="protein sequence ID" value="MFC4128976.1"/>
    <property type="molecule type" value="Genomic_DNA"/>
</dbReference>
<comment type="caution">
    <text evidence="1">The sequence shown here is derived from an EMBL/GenBank/DDBJ whole genome shotgun (WGS) entry which is preliminary data.</text>
</comment>
<keyword evidence="2" id="KW-1185">Reference proteome</keyword>
<proteinExistence type="predicted"/>